<feature type="region of interest" description="Disordered" evidence="8">
    <location>
        <begin position="28"/>
        <end position="53"/>
    </location>
</feature>
<dbReference type="PANTHER" id="PTHR31707">
    <property type="entry name" value="PECTINESTERASE"/>
    <property type="match status" value="1"/>
</dbReference>
<dbReference type="InterPro" id="IPR011050">
    <property type="entry name" value="Pectin_lyase_fold/virulence"/>
</dbReference>
<dbReference type="InterPro" id="IPR006501">
    <property type="entry name" value="Pectinesterase_inhib_dom"/>
</dbReference>
<accession>A0A833QX93</accession>
<feature type="active site" evidence="6">
    <location>
        <position position="406"/>
    </location>
</feature>
<dbReference type="AlphaFoldDB" id="A0A833QX93"/>
<evidence type="ECO:0000256" key="7">
    <source>
        <dbReference type="RuleBase" id="RU000589"/>
    </source>
</evidence>
<evidence type="ECO:0000259" key="9">
    <source>
        <dbReference type="SMART" id="SM00856"/>
    </source>
</evidence>
<dbReference type="InterPro" id="IPR000070">
    <property type="entry name" value="Pectinesterase_cat"/>
</dbReference>
<evidence type="ECO:0000256" key="5">
    <source>
        <dbReference type="ARBA" id="ARBA00023085"/>
    </source>
</evidence>
<comment type="catalytic activity">
    <reaction evidence="7">
        <text>[(1-&gt;4)-alpha-D-galacturonosyl methyl ester](n) + n H2O = [(1-&gt;4)-alpha-D-galacturonosyl](n) + n methanol + n H(+)</text>
        <dbReference type="Rhea" id="RHEA:22380"/>
        <dbReference type="Rhea" id="RHEA-COMP:14570"/>
        <dbReference type="Rhea" id="RHEA-COMP:14573"/>
        <dbReference type="ChEBI" id="CHEBI:15377"/>
        <dbReference type="ChEBI" id="CHEBI:15378"/>
        <dbReference type="ChEBI" id="CHEBI:17790"/>
        <dbReference type="ChEBI" id="CHEBI:140522"/>
        <dbReference type="ChEBI" id="CHEBI:140523"/>
        <dbReference type="EC" id="3.1.1.11"/>
    </reaction>
</comment>
<reference evidence="10" key="1">
    <citation type="submission" date="2020-01" db="EMBL/GenBank/DDBJ databases">
        <title>Genome sequence of Kobresia littledalei, the first chromosome-level genome in the family Cyperaceae.</title>
        <authorList>
            <person name="Qu G."/>
        </authorList>
    </citation>
    <scope>NUCLEOTIDE SEQUENCE</scope>
    <source>
        <strain evidence="10">C.B.Clarke</strain>
        <tissue evidence="10">Leaf</tissue>
    </source>
</reference>
<keyword evidence="5 7" id="KW-0063">Aspartyl esterase</keyword>
<dbReference type="PROSITE" id="PS00503">
    <property type="entry name" value="PECTINESTERASE_2"/>
    <property type="match status" value="1"/>
</dbReference>
<evidence type="ECO:0000256" key="8">
    <source>
        <dbReference type="SAM" id="MobiDB-lite"/>
    </source>
</evidence>
<dbReference type="NCBIfam" id="TIGR01614">
    <property type="entry name" value="PME_inhib"/>
    <property type="match status" value="1"/>
</dbReference>
<comment type="caution">
    <text evidence="10">The sequence shown here is derived from an EMBL/GenBank/DDBJ whole genome shotgun (WGS) entry which is preliminary data.</text>
</comment>
<dbReference type="GO" id="GO:0004857">
    <property type="term" value="F:enzyme inhibitor activity"/>
    <property type="evidence" value="ECO:0007669"/>
    <property type="project" value="InterPro"/>
</dbReference>
<dbReference type="SUPFAM" id="SSF51126">
    <property type="entry name" value="Pectin lyase-like"/>
    <property type="match status" value="1"/>
</dbReference>
<keyword evidence="7" id="KW-0732">Signal</keyword>
<dbReference type="EMBL" id="SWLB01000014">
    <property type="protein sequence ID" value="KAF3329311.1"/>
    <property type="molecule type" value="Genomic_DNA"/>
</dbReference>
<feature type="domain" description="Pectinesterase inhibitor" evidence="9">
    <location>
        <begin position="58"/>
        <end position="207"/>
    </location>
</feature>
<dbReference type="InterPro" id="IPR012334">
    <property type="entry name" value="Pectin_lyas_fold"/>
</dbReference>
<evidence type="ECO:0000313" key="11">
    <source>
        <dbReference type="Proteomes" id="UP000623129"/>
    </source>
</evidence>
<dbReference type="SUPFAM" id="SSF101148">
    <property type="entry name" value="Plant invertase/pectin methylesterase inhibitor"/>
    <property type="match status" value="1"/>
</dbReference>
<comment type="similarity">
    <text evidence="3">In the C-terminal section; belongs to the pectinesterase family.</text>
</comment>
<dbReference type="GO" id="GO:0045490">
    <property type="term" value="P:pectin catabolic process"/>
    <property type="evidence" value="ECO:0007669"/>
    <property type="project" value="UniProtKB-UniRule"/>
</dbReference>
<feature type="compositionally biased region" description="Basic residues" evidence="8">
    <location>
        <begin position="31"/>
        <end position="41"/>
    </location>
</feature>
<dbReference type="Pfam" id="PF04043">
    <property type="entry name" value="PMEI"/>
    <property type="match status" value="1"/>
</dbReference>
<dbReference type="OrthoDB" id="2019149at2759"/>
<keyword evidence="4 7" id="KW-0378">Hydrolase</keyword>
<comment type="similarity">
    <text evidence="2">In the N-terminal section; belongs to the PMEI family.</text>
</comment>
<feature type="signal peptide" evidence="7">
    <location>
        <begin position="1"/>
        <end position="26"/>
    </location>
</feature>
<dbReference type="Gene3D" id="2.160.20.10">
    <property type="entry name" value="Single-stranded right-handed beta-helix, Pectin lyase-like"/>
    <property type="match status" value="1"/>
</dbReference>
<protein>
    <recommendedName>
        <fullName evidence="7">Pectinesterase</fullName>
        <ecNumber evidence="7">3.1.1.11</ecNumber>
    </recommendedName>
</protein>
<organism evidence="10 11">
    <name type="scientific">Carex littledalei</name>
    <dbReference type="NCBI Taxonomy" id="544730"/>
    <lineage>
        <taxon>Eukaryota</taxon>
        <taxon>Viridiplantae</taxon>
        <taxon>Streptophyta</taxon>
        <taxon>Embryophyta</taxon>
        <taxon>Tracheophyta</taxon>
        <taxon>Spermatophyta</taxon>
        <taxon>Magnoliopsida</taxon>
        <taxon>Liliopsida</taxon>
        <taxon>Poales</taxon>
        <taxon>Cyperaceae</taxon>
        <taxon>Cyperoideae</taxon>
        <taxon>Cariceae</taxon>
        <taxon>Carex</taxon>
        <taxon>Carex subgen. Euthyceras</taxon>
    </lineage>
</organism>
<dbReference type="Pfam" id="PF01095">
    <property type="entry name" value="Pectinesterase"/>
    <property type="match status" value="1"/>
</dbReference>
<keyword evidence="11" id="KW-1185">Reference proteome</keyword>
<evidence type="ECO:0000256" key="3">
    <source>
        <dbReference type="ARBA" id="ARBA00007786"/>
    </source>
</evidence>
<comment type="pathway">
    <text evidence="1 7">Glycan metabolism; pectin degradation; 2-dehydro-3-deoxy-D-gluconate from pectin: step 1/5.</text>
</comment>
<evidence type="ECO:0000256" key="2">
    <source>
        <dbReference type="ARBA" id="ARBA00006027"/>
    </source>
</evidence>
<dbReference type="Proteomes" id="UP000623129">
    <property type="component" value="Unassembled WGS sequence"/>
</dbReference>
<evidence type="ECO:0000256" key="1">
    <source>
        <dbReference type="ARBA" id="ARBA00005184"/>
    </source>
</evidence>
<dbReference type="Gene3D" id="1.20.140.40">
    <property type="entry name" value="Invertase/pectin methylesterase inhibitor family protein"/>
    <property type="match status" value="1"/>
</dbReference>
<dbReference type="FunFam" id="2.160.20.10:FF:000001">
    <property type="entry name" value="Pectinesterase"/>
    <property type="match status" value="1"/>
</dbReference>
<feature type="chain" id="PRO_5033104609" description="Pectinesterase" evidence="7">
    <location>
        <begin position="27"/>
        <end position="570"/>
    </location>
</feature>
<evidence type="ECO:0000313" key="10">
    <source>
        <dbReference type="EMBL" id="KAF3329311.1"/>
    </source>
</evidence>
<feature type="compositionally biased region" description="Pro residues" evidence="8">
    <location>
        <begin position="42"/>
        <end position="53"/>
    </location>
</feature>
<proteinExistence type="inferred from homology"/>
<dbReference type="UniPathway" id="UPA00545">
    <property type="reaction ID" value="UER00823"/>
</dbReference>
<dbReference type="InterPro" id="IPR033131">
    <property type="entry name" value="Pectinesterase_Asp_AS"/>
</dbReference>
<dbReference type="GO" id="GO:0030599">
    <property type="term" value="F:pectinesterase activity"/>
    <property type="evidence" value="ECO:0007669"/>
    <property type="project" value="UniProtKB-UniRule"/>
</dbReference>
<gene>
    <name evidence="10" type="ORF">FCM35_KLT04642</name>
</gene>
<name>A0A833QX93_9POAL</name>
<dbReference type="GO" id="GO:0042545">
    <property type="term" value="P:cell wall modification"/>
    <property type="evidence" value="ECO:0007669"/>
    <property type="project" value="UniProtKB-UniRule"/>
</dbReference>
<sequence length="570" mass="61600">MADSPLLHLLLFLLLFLLLLPPFTFATSSHHPPKSKPKPKPKPTPPNSPPFPSPPLPPAPLPILLACNATRFPSVCVSSLTSSPASPSPLSLLSTSFSASLSSIPPAISTAKYILSLSSNNPNRSNAATNCIEFLTLSLYRLTTASKLMSLPSPSLPSVRILSSAALLYQYDCWSAYKYVNDSSTVSDAMAFLANNLTALTSNTISMVAALQRYGDDTSLWGPPKTERDGYWPEPASVRHGGGSGLGGVPTGLKPDVTVCKTGTCEYDTVQKAVDAAPQNGKSSYTVYIKAGVYEETVRIPFEKTNVVFVGDGMGQTVITGSLNADTVGVSTYNSATVGVLGDGFMARDLTFANTAGPDAHQAVAFRSDSDLSVLDSVEFLGHQDTLYAHALRQYYTNCRISGTVDFIFGNSASLFHNCSIFILPRQLKPEHGEANTVTAHGRTDPAQSTGFVFQNCVINGSDDYLALYRENPAVHRVYLGRPWKEYSRTVYINCLMEQIIRPEGWLQWSGDFALKTLFYGEYGSSGPGGDATRRVSWSSRVPQEHLGVYSVESFIQGDQWIPNKKTGGK</sequence>
<evidence type="ECO:0000256" key="6">
    <source>
        <dbReference type="PROSITE-ProRule" id="PRU10040"/>
    </source>
</evidence>
<evidence type="ECO:0000256" key="4">
    <source>
        <dbReference type="ARBA" id="ARBA00022801"/>
    </source>
</evidence>
<dbReference type="SMART" id="SM00856">
    <property type="entry name" value="PMEI"/>
    <property type="match status" value="1"/>
</dbReference>
<dbReference type="InterPro" id="IPR035513">
    <property type="entry name" value="Invertase/methylesterase_inhib"/>
</dbReference>
<dbReference type="EC" id="3.1.1.11" evidence="7"/>